<name>A0A0W0YBW3_9GAMM</name>
<proteinExistence type="predicted"/>
<evidence type="ECO:0000313" key="3">
    <source>
        <dbReference type="Proteomes" id="UP000054621"/>
    </source>
</evidence>
<dbReference type="Proteomes" id="UP000054621">
    <property type="component" value="Unassembled WGS sequence"/>
</dbReference>
<dbReference type="STRING" id="28087.Lsai_3169"/>
<gene>
    <name evidence="2" type="ORF">Lsai_3169</name>
</gene>
<dbReference type="PATRIC" id="fig|28087.4.peg.3401"/>
<protein>
    <recommendedName>
        <fullName evidence="1">DUF3638 domain-containing protein</fullName>
    </recommendedName>
</protein>
<accession>A0A0W0YBW3</accession>
<evidence type="ECO:0000313" key="2">
    <source>
        <dbReference type="EMBL" id="KTD54347.1"/>
    </source>
</evidence>
<dbReference type="InterPro" id="IPR022099">
    <property type="entry name" value="DUF3638"/>
</dbReference>
<dbReference type="OrthoDB" id="5653345at2"/>
<comment type="caution">
    <text evidence="2">The sequence shown here is derived from an EMBL/GenBank/DDBJ whole genome shotgun (WGS) entry which is preliminary data.</text>
</comment>
<organism evidence="2 3">
    <name type="scientific">Legionella sainthelensi</name>
    <dbReference type="NCBI Taxonomy" id="28087"/>
    <lineage>
        <taxon>Bacteria</taxon>
        <taxon>Pseudomonadati</taxon>
        <taxon>Pseudomonadota</taxon>
        <taxon>Gammaproteobacteria</taxon>
        <taxon>Legionellales</taxon>
        <taxon>Legionellaceae</taxon>
        <taxon>Legionella</taxon>
    </lineage>
</organism>
<dbReference type="RefSeq" id="WP_027272374.1">
    <property type="nucleotide sequence ID" value="NZ_CAAAJE010000044.1"/>
</dbReference>
<dbReference type="Pfam" id="PF12340">
    <property type="entry name" value="DUF3638"/>
    <property type="match status" value="1"/>
</dbReference>
<reference evidence="2 3" key="1">
    <citation type="submission" date="2015-11" db="EMBL/GenBank/DDBJ databases">
        <title>Genomic analysis of 38 Legionella species identifies large and diverse effector repertoires.</title>
        <authorList>
            <person name="Burstein D."/>
            <person name="Amaro F."/>
            <person name="Zusman T."/>
            <person name="Lifshitz Z."/>
            <person name="Cohen O."/>
            <person name="Gilbert J.A."/>
            <person name="Pupko T."/>
            <person name="Shuman H.A."/>
            <person name="Segal G."/>
        </authorList>
    </citation>
    <scope>NUCLEOTIDE SEQUENCE [LARGE SCALE GENOMIC DNA]</scope>
    <source>
        <strain evidence="2 3">Mt.St.Helens-4</strain>
    </source>
</reference>
<dbReference type="EMBL" id="LNYV01000037">
    <property type="protein sequence ID" value="KTD54347.1"/>
    <property type="molecule type" value="Genomic_DNA"/>
</dbReference>
<feature type="domain" description="DUF3638" evidence="1">
    <location>
        <begin position="1831"/>
        <end position="2038"/>
    </location>
</feature>
<dbReference type="eggNOG" id="COG1196">
    <property type="taxonomic scope" value="Bacteria"/>
</dbReference>
<evidence type="ECO:0000259" key="1">
    <source>
        <dbReference type="Pfam" id="PF12340"/>
    </source>
</evidence>
<sequence>MKNPNLSFIDRDKLFSHIHNDAHLTGSRYLEGMTLSQTIGSLYEYVSSLKEPSSDYEQFNLSQLTANLVFLKELVQDLDNATDAFPEHIVEKIINRVALLPLGSQFFIPGGWIGHAVLYEFEKTEEGRLRFNIYNTGDGAEYHAKVVDLQANRFHAAKSFEFKDNPNLEWLRLFVRDLIYLKHIPSAQKMTESGKKTLYATILRKIPFLEGKEIIPQTNNDLIIQGQMSGTCSQAVIECMMNACIFEADKRRLFLFNYKLDNLKEYYKWVIDLEEAEQSTGRYHQLILAAEQLLAITSHDPSLYKEQELIKSILLDCQERYRILQDKTHSAFVPHEQTVLFPTLLKEPETLTYNTSAKDSDAYTILQLREKKNFFHKMSLDCQDAFYTTKSHEDYQKKQQYLTQTFQECLTLQTALYGERGHPDAETIVTTLGYLSALGNLAAAHGAVSFQKLIQCHIKTYLAVNKSNPFLISEDSQVMKRFDLICKSYESPDKHLLISEALNICFQEVEDFGHPKIWREFLIKNRDIAAKLHITTHGIDEEYDKGVLVRHALINLLNSDKKDTILLALRTFIEQNYPDALVDHTRSMEQLDRLCTFNRCMVYALSQITESLSTVQTRSSFQYESGTVWSVQDYWGLSQYTKNTFDAAAPSSLVDGHHLPREDIFLRLESLFKSKCPESINEVICTLNPEHTDYLMHKALLEAYYSGRYRVANILNFFSNNPLLLSRPEGLFALRSAFFSVGAMDDFKTYTASAEYNLSDFFQKTTRIIHKGNPELALKLYTLYLKTCLFSNLIPAFDYHTDSTTHSLVMDSEHYKQELIRLMYSLNCHNSVSVKMIRDFYELVTSIQPGLIQFDPLSERIFFTEAKSKIQQAIQSDPLVFQDYLKERFPNKTYDTSLFPLVLVQGQIFDIETGILQEESDLIEVTTPPILKDNTLFMSLFPNVGRILRHPFLEYYEFSVDGEHYRVSLNAQHSNQLEIERRSPIRAGDPSEYRIWRYLPKNQLDGKQFIQTVLNQQHDFWLDSQNGDLLITDKQNHPIYLIESKRGCITLLREQQGGILLTKSPCFTATGAFEGNLFTETRLLKDGTIHIHLARYGLDLVSDVKNSQELFLGGEKKYRLRLPSDFIPGFSQWLHFAATNCPSEQFVLIPFKPFVIDEHSPNKSDYYRYKLDTEGKLDNGDTNCVHFRIAVDEQKSLKPSNLNEALYLMYVSMGAQNFTKALDYLKLIQSQFCHEKMDETTGTILNWMMFSLPNAQYAPQKCRIHTPESIALKLQIYECLHGFARMPGYKPKPESEIKNFLDKQWPQEITRLYAEYIHREKKTPYDFLLTPEQEENLLLDLSHRLEKMSGVHSFRHAQLNHHKYVLLYQNYCKQREDLHHLGTKVPVALDKLIERLELKINHQEPIYYAKSVVAELQLVLPELKSYFSTKNAVKEPAELMVKRLLAGEELEHSDDQFLLLYHFMRHEKNPDVLKTLNQFLEKKLLGLLCSGNSLTFNNNEVTSGLEKKTIKITDESLLEGDGNGQALAFYNGLYRASLLLLKPHTLPESIDDYMAFSQFKRLVNAEPEIVFNKEALITLVSDIPFPEEHKQPNLLRQKIQPSSKFFELNLPSSNNWCKLLGLEPQTVRDCDDFSAEFLEIEAAGLPITKALQAHADLENRAGEKKRHLKAETLKHFIIDFLAHEEQNRHVLTELSERLSEYYAEVSSIKEAFAHEIVQSVNRAANQYGWSERRLAARQKNLDLDDLLLLYIRQDPNEYAKALGLSLSGVDNDPAMEYILKIQEDLRRYLLISLDFQKTQRLHSLTLSVVQDWSSDSFKKLCVAAAAQNTITADDSPVLLVFQYLENMLIRADQKATLDTFFSGAAKDNGTILQMIMGGGKSKVILPLSALLKSEGHNLTVIEVPSSMFASNVYDLNQTTQRFECVGHPFIITRDTLNDVGEMEATFHHLLHVISHREYLITTPESMQCLILKYVEILHLKPDNWEQKILWLDRILRIFKYQADFLIDEVDTVTDVKKELNFVLGKEKSIPQFQAKWVLEVYRSLENHDPEYFKRLLSGSNVNEESRQYFIDALDQKNRSLIKLYERYSRDAILSYLNSGHPSLGEIGALSYDDKEFLTLLREELDCFLPLTLGKRNYEHYGISKTSHYAIPYKNSMVPKEGSKFGNYLTAINCTIQMVKANGVPFELIQKEIEQVLTLAEKDYLSHLSLKGINDSREVRRFKERYALPADCDLKKMLINPEQYNRLYQQLAFHSDMIHHVLDTKIFPTIPMEEHYISCNAAEHLIFLEKSKKGCTGTTWNYRASPLHLAPGSNVGSIGEIKAVMKEKNTSIIYASSDDLLTAIERNQACNALIDVGGWMRSHANLEAARKIALVPRVAQTFTYVFFYHDNVLSAISTNSADTTIYKVSDLPPIAAQHYFTFYDQSHTYGGDILQPSNAHALITVEQDTLRHQFDQGVLRLRGYLDGQQTVTVLAPLSMNEIQNIGSLYDKLTENEHACIIRDNFTYALQSLHNAVKNDLFSRLLAIPSEHAVAKQELFKLWEQFFITPVSTELQVLYPGVPTAQDTELLLKRQAAVQKSVWIDAIKSLNLSQEEQISFLSQLDGLCAQGIKQCSSSVLYVDRNTAANADVAVENQLHTEAENEIAAEIENETELFLKKAITPQKKQALELSLQNRSLLDTRGTIFMSENFCKTTQEADLSIRNKTFQNFLCFLDTMGCIQVIAVTPEEISLSNEQFPLNAWVINMDLQCIRGHVPQNLSEEQTREWARLQEQVLFFSGNFRALNQRVALGNSSPLWCMEETQKKLEFLTTTILPFQWHSPLQQREYQRFAANDFSFALAEIMEQEPKMLPYQWYEPFLERSQEEIKQEMNEKLVKIEQLQHHLKHHFDEPSIEAFMVYANIHSHLSDMAKNAGLLDDLDVKNMLEKAALYERQAIKLKNAYSGFKLAAIRAEEISKTFADLDKLFDMVQTADCDAEEILISILVFRTQQFLKNIEQINVHDFESYLNDTGYQESEPGKKLALMQRSLQHMVSRLNQCMNNCSENVTPFSDEGARELTNFLVHFRMEIKFRRKIMENFEDMQDCEDAIILVNNILTNLYLIESHRKFLYQDNKGKMPRSIIQTYDREISECAVEIPFFEQSLIKLNTTLEQLNAKKPTNIRAEAVMPLKSNVLGNLPTLDMSINEFNVAKKCTAQFKQELQKIKAQNENQESVGWVYSSKSH</sequence>